<dbReference type="PANTHER" id="PTHR44942:SF4">
    <property type="entry name" value="METHYLTRANSFERASE TYPE 11 DOMAIN-CONTAINING PROTEIN"/>
    <property type="match status" value="1"/>
</dbReference>
<dbReference type="InterPro" id="IPR029063">
    <property type="entry name" value="SAM-dependent_MTases_sf"/>
</dbReference>
<dbReference type="EMBL" id="CAXHTA020000006">
    <property type="protein sequence ID" value="CAL5221919.1"/>
    <property type="molecule type" value="Genomic_DNA"/>
</dbReference>
<sequence length="276" mass="31220">MDATQGKAESAAHGSQAIYYDDSAALYADPKIRLHYPPELYERVYAFAGPAAETALDVACGTGQCAAQLAKRYKQVWAVDANGEQLKQCKPQPNITFKTGCAEKIDLPSSSLDLVTVATALHWFDVPAFYKEARRVLKPGGALAAWCYYFPQIKHHEEANDIFQGFRERITGSRITDVRSYTESKYKGLEPRPEEFGVVERDEIPFVQESTIWHLVQFVRTGGMYTKMRRENPEKPDPLPDLQRELMASLKTSDEYTPLKLQCDIFMILCKDPKPL</sequence>
<dbReference type="PANTHER" id="PTHR44942">
    <property type="entry name" value="METHYLTRANSF_11 DOMAIN-CONTAINING PROTEIN"/>
    <property type="match status" value="1"/>
</dbReference>
<comment type="similarity">
    <text evidence="1">Belongs to the methyltransferase superfamily.</text>
</comment>
<organism evidence="5 6">
    <name type="scientific">Coccomyxa viridis</name>
    <dbReference type="NCBI Taxonomy" id="1274662"/>
    <lineage>
        <taxon>Eukaryota</taxon>
        <taxon>Viridiplantae</taxon>
        <taxon>Chlorophyta</taxon>
        <taxon>core chlorophytes</taxon>
        <taxon>Trebouxiophyceae</taxon>
        <taxon>Trebouxiophyceae incertae sedis</taxon>
        <taxon>Coccomyxaceae</taxon>
        <taxon>Coccomyxa</taxon>
    </lineage>
</organism>
<evidence type="ECO:0000313" key="6">
    <source>
        <dbReference type="Proteomes" id="UP001497392"/>
    </source>
</evidence>
<evidence type="ECO:0000256" key="3">
    <source>
        <dbReference type="ARBA" id="ARBA00022679"/>
    </source>
</evidence>
<keyword evidence="6" id="KW-1185">Reference proteome</keyword>
<dbReference type="CDD" id="cd02440">
    <property type="entry name" value="AdoMet_MTases"/>
    <property type="match status" value="1"/>
</dbReference>
<dbReference type="Proteomes" id="UP001497392">
    <property type="component" value="Unassembled WGS sequence"/>
</dbReference>
<dbReference type="InterPro" id="IPR051052">
    <property type="entry name" value="Diverse_substrate_MTase"/>
</dbReference>
<dbReference type="Gene3D" id="3.40.50.150">
    <property type="entry name" value="Vaccinia Virus protein VP39"/>
    <property type="match status" value="1"/>
</dbReference>
<feature type="domain" description="Methyltransferase type 11" evidence="4">
    <location>
        <begin position="56"/>
        <end position="144"/>
    </location>
</feature>
<proteinExistence type="inferred from homology"/>
<gene>
    <name evidence="5" type="primary">g4190</name>
    <name evidence="5" type="ORF">VP750_LOCUS3578</name>
</gene>
<protein>
    <submittedName>
        <fullName evidence="5">G4190 protein</fullName>
    </submittedName>
</protein>
<name>A0ABP1FPQ7_9CHLO</name>
<reference evidence="5 6" key="1">
    <citation type="submission" date="2024-06" db="EMBL/GenBank/DDBJ databases">
        <authorList>
            <person name="Kraege A."/>
            <person name="Thomma B."/>
        </authorList>
    </citation>
    <scope>NUCLEOTIDE SEQUENCE [LARGE SCALE GENOMIC DNA]</scope>
</reference>
<dbReference type="SUPFAM" id="SSF53335">
    <property type="entry name" value="S-adenosyl-L-methionine-dependent methyltransferases"/>
    <property type="match status" value="1"/>
</dbReference>
<evidence type="ECO:0000256" key="1">
    <source>
        <dbReference type="ARBA" id="ARBA00008361"/>
    </source>
</evidence>
<accession>A0ABP1FPQ7</accession>
<evidence type="ECO:0000256" key="2">
    <source>
        <dbReference type="ARBA" id="ARBA00022603"/>
    </source>
</evidence>
<evidence type="ECO:0000313" key="5">
    <source>
        <dbReference type="EMBL" id="CAL5221919.1"/>
    </source>
</evidence>
<keyword evidence="3" id="KW-0808">Transferase</keyword>
<dbReference type="Pfam" id="PF08241">
    <property type="entry name" value="Methyltransf_11"/>
    <property type="match status" value="1"/>
</dbReference>
<keyword evidence="2" id="KW-0489">Methyltransferase</keyword>
<comment type="caution">
    <text evidence="5">The sequence shown here is derived from an EMBL/GenBank/DDBJ whole genome shotgun (WGS) entry which is preliminary data.</text>
</comment>
<dbReference type="InterPro" id="IPR013216">
    <property type="entry name" value="Methyltransf_11"/>
</dbReference>
<evidence type="ECO:0000259" key="4">
    <source>
        <dbReference type="Pfam" id="PF08241"/>
    </source>
</evidence>